<keyword evidence="8" id="KW-0539">Nucleus</keyword>
<dbReference type="OMA" id="TNDNTHI"/>
<feature type="domain" description="Nuclear receptor" evidence="9">
    <location>
        <begin position="103"/>
        <end position="182"/>
    </location>
</feature>
<dbReference type="PRINTS" id="PR00047">
    <property type="entry name" value="STROIDFINGER"/>
</dbReference>
<keyword evidence="3" id="KW-0862">Zinc</keyword>
<dbReference type="SMART" id="SM00399">
    <property type="entry name" value="ZnF_C4"/>
    <property type="match status" value="1"/>
</dbReference>
<evidence type="ECO:0000256" key="1">
    <source>
        <dbReference type="ARBA" id="ARBA00022723"/>
    </source>
</evidence>
<evidence type="ECO:0000256" key="3">
    <source>
        <dbReference type="ARBA" id="ARBA00022833"/>
    </source>
</evidence>
<organism evidence="10">
    <name type="scientific">Lepeophtheirus salmonis</name>
    <name type="common">Salmon louse</name>
    <name type="synonym">Caligus salmonis</name>
    <dbReference type="NCBI Taxonomy" id="72036"/>
    <lineage>
        <taxon>Eukaryota</taxon>
        <taxon>Metazoa</taxon>
        <taxon>Ecdysozoa</taxon>
        <taxon>Arthropoda</taxon>
        <taxon>Crustacea</taxon>
        <taxon>Multicrustacea</taxon>
        <taxon>Hexanauplia</taxon>
        <taxon>Copepoda</taxon>
        <taxon>Siphonostomatoida</taxon>
        <taxon>Caligidae</taxon>
        <taxon>Lepeophtheirus</taxon>
    </lineage>
</organism>
<evidence type="ECO:0000256" key="7">
    <source>
        <dbReference type="ARBA" id="ARBA00023170"/>
    </source>
</evidence>
<keyword evidence="5" id="KW-0238">DNA-binding</keyword>
<dbReference type="GO" id="GO:0000122">
    <property type="term" value="P:negative regulation of transcription by RNA polymerase II"/>
    <property type="evidence" value="ECO:0007669"/>
    <property type="project" value="TreeGrafter"/>
</dbReference>
<dbReference type="InterPro" id="IPR001628">
    <property type="entry name" value="Znf_hrmn_rcpt"/>
</dbReference>
<dbReference type="SUPFAM" id="SSF57716">
    <property type="entry name" value="Glucocorticoid receptor-like (DNA-binding domain)"/>
    <property type="match status" value="1"/>
</dbReference>
<evidence type="ECO:0000256" key="8">
    <source>
        <dbReference type="ARBA" id="ARBA00023242"/>
    </source>
</evidence>
<accession>A0A0K2T5Y4</accession>
<dbReference type="GO" id="GO:0030154">
    <property type="term" value="P:cell differentiation"/>
    <property type="evidence" value="ECO:0007669"/>
    <property type="project" value="TreeGrafter"/>
</dbReference>
<reference evidence="10" key="1">
    <citation type="submission" date="2014-05" db="EMBL/GenBank/DDBJ databases">
        <authorList>
            <person name="Chronopoulou M."/>
        </authorList>
    </citation>
    <scope>NUCLEOTIDE SEQUENCE</scope>
    <source>
        <tissue evidence="10">Whole organism</tissue>
    </source>
</reference>
<dbReference type="GO" id="GO:0004879">
    <property type="term" value="F:nuclear receptor activity"/>
    <property type="evidence" value="ECO:0007669"/>
    <property type="project" value="TreeGrafter"/>
</dbReference>
<dbReference type="AlphaFoldDB" id="A0A0K2T5Y4"/>
<dbReference type="InterPro" id="IPR013088">
    <property type="entry name" value="Znf_NHR/GATA"/>
</dbReference>
<sequence>MEYFQPDAHSSFFKSNENVFLDSLLDIFDECHDWNPSIVESSKIKDREQPRESHELLINEILSLSESSDSFLSNADQVNFNELNSATLSEPSSQIIIRREALPRLCQICGEVAGKHVYYGGQCCTSCRAFFRRSVQNNSYKQFSCCSKTEDCIINLQTRKSCQLCRFQKCISAGMRASWVLPDGERRSKKSAMILNNNTPLLPSFDDPGGLTSLEVSFVFTINNKLRKSFFDNVNSMVIRNSDFLIDFVDYLAFPARSEYPYLRMAMSLEKIQFLSFISMGTSRSSLHFSQEDLYILYDINFPKINTFREVSSITTTNCPDIDELINSVHLLHLKNNETLQNLPSRIEFTIQHYILNHHLYPNENDNHSRFLHLVSQINSWVMNDENHTKKDKFSYIIMFFILFFDRTDSVTLSGVKFRDPELIDRAQLIYVQMLKRYFQRRYPRKSSKKFLKGIMLPSLIAEVRELSYNLNLCTS</sequence>
<dbReference type="PANTHER" id="PTHR24082">
    <property type="entry name" value="NUCLEAR HORMONE RECEPTOR"/>
    <property type="match status" value="1"/>
</dbReference>
<evidence type="ECO:0000259" key="9">
    <source>
        <dbReference type="PROSITE" id="PS51030"/>
    </source>
</evidence>
<dbReference type="EMBL" id="HACA01003631">
    <property type="protein sequence ID" value="CDW20992.1"/>
    <property type="molecule type" value="Transcribed_RNA"/>
</dbReference>
<dbReference type="CDD" id="cd06916">
    <property type="entry name" value="NR_DBD_like"/>
    <property type="match status" value="1"/>
</dbReference>
<dbReference type="GO" id="GO:0045944">
    <property type="term" value="P:positive regulation of transcription by RNA polymerase II"/>
    <property type="evidence" value="ECO:0007669"/>
    <property type="project" value="TreeGrafter"/>
</dbReference>
<evidence type="ECO:0000256" key="4">
    <source>
        <dbReference type="ARBA" id="ARBA00023015"/>
    </source>
</evidence>
<keyword evidence="1" id="KW-0479">Metal-binding</keyword>
<dbReference type="OrthoDB" id="6159439at2759"/>
<dbReference type="InterPro" id="IPR050234">
    <property type="entry name" value="Nuclear_hormone_rcpt_NR1"/>
</dbReference>
<proteinExistence type="predicted"/>
<dbReference type="GO" id="GO:0008270">
    <property type="term" value="F:zinc ion binding"/>
    <property type="evidence" value="ECO:0007669"/>
    <property type="project" value="UniProtKB-KW"/>
</dbReference>
<evidence type="ECO:0000313" key="10">
    <source>
        <dbReference type="EMBL" id="CDW20992.1"/>
    </source>
</evidence>
<name>A0A0K2T5Y4_LEPSM</name>
<evidence type="ECO:0000256" key="2">
    <source>
        <dbReference type="ARBA" id="ARBA00022771"/>
    </source>
</evidence>
<evidence type="ECO:0000256" key="6">
    <source>
        <dbReference type="ARBA" id="ARBA00023163"/>
    </source>
</evidence>
<keyword evidence="6" id="KW-0804">Transcription</keyword>
<dbReference type="PROSITE" id="PS51030">
    <property type="entry name" value="NUCLEAR_REC_DBD_2"/>
    <property type="match status" value="1"/>
</dbReference>
<evidence type="ECO:0000256" key="5">
    <source>
        <dbReference type="ARBA" id="ARBA00023125"/>
    </source>
</evidence>
<dbReference type="Pfam" id="PF00105">
    <property type="entry name" value="zf-C4"/>
    <property type="match status" value="1"/>
</dbReference>
<protein>
    <recommendedName>
        <fullName evidence="9">Nuclear receptor domain-containing protein</fullName>
    </recommendedName>
</protein>
<dbReference type="PANTHER" id="PTHR24082:SF482">
    <property type="entry name" value="NUCLEAR RECEPTOR"/>
    <property type="match status" value="1"/>
</dbReference>
<dbReference type="PROSITE" id="PS00031">
    <property type="entry name" value="NUCLEAR_REC_DBD_1"/>
    <property type="match status" value="1"/>
</dbReference>
<keyword evidence="4" id="KW-0805">Transcription regulation</keyword>
<dbReference type="Gene3D" id="3.30.50.10">
    <property type="entry name" value="Erythroid Transcription Factor GATA-1, subunit A"/>
    <property type="match status" value="1"/>
</dbReference>
<keyword evidence="7" id="KW-0675">Receptor</keyword>
<keyword evidence="2" id="KW-0863">Zinc-finger</keyword>
<dbReference type="GO" id="GO:0000978">
    <property type="term" value="F:RNA polymerase II cis-regulatory region sequence-specific DNA binding"/>
    <property type="evidence" value="ECO:0007669"/>
    <property type="project" value="TreeGrafter"/>
</dbReference>